<comment type="caution">
    <text evidence="1">The sequence shown here is derived from an EMBL/GenBank/DDBJ whole genome shotgun (WGS) entry which is preliminary data.</text>
</comment>
<accession>A0A5J4S8Q8</accession>
<reference evidence="1" key="1">
    <citation type="submission" date="2019-03" db="EMBL/GenBank/DDBJ databases">
        <title>Single cell metagenomics reveals metabolic interactions within the superorganism composed of flagellate Streblomastix strix and complex community of Bacteroidetes bacteria on its surface.</title>
        <authorList>
            <person name="Treitli S.C."/>
            <person name="Kolisko M."/>
            <person name="Husnik F."/>
            <person name="Keeling P."/>
            <person name="Hampl V."/>
        </authorList>
    </citation>
    <scope>NUCLEOTIDE SEQUENCE</scope>
    <source>
        <strain evidence="1">STM</strain>
    </source>
</reference>
<organism evidence="1">
    <name type="scientific">termite gut metagenome</name>
    <dbReference type="NCBI Taxonomy" id="433724"/>
    <lineage>
        <taxon>unclassified sequences</taxon>
        <taxon>metagenomes</taxon>
        <taxon>organismal metagenomes</taxon>
    </lineage>
</organism>
<proteinExistence type="predicted"/>
<dbReference type="EMBL" id="SNRY01000323">
    <property type="protein sequence ID" value="KAA6342487.1"/>
    <property type="molecule type" value="Genomic_DNA"/>
</dbReference>
<evidence type="ECO:0000313" key="1">
    <source>
        <dbReference type="EMBL" id="KAA6342487.1"/>
    </source>
</evidence>
<name>A0A5J4S8Q8_9ZZZZ</name>
<protein>
    <submittedName>
        <fullName evidence="1">Uncharacterized protein</fullName>
    </submittedName>
</protein>
<dbReference type="AlphaFoldDB" id="A0A5J4S8Q8"/>
<gene>
    <name evidence="1" type="ORF">EZS27_009781</name>
</gene>
<sequence>MQMQLFETLRIRFAQPDWSGNPEFGLLDTLLESHPELIGTAESDVLKGSKSRLSGGKDMPGAEQIVRSALYKELKWLDCRGLEHAREDSRICERFVKIAPLRPYGFSGISEIHVENNARKPGNAVGSHQ</sequence>